<proteinExistence type="predicted"/>
<dbReference type="EMBL" id="JAIWYP010000002">
    <property type="protein sequence ID" value="KAH3874468.1"/>
    <property type="molecule type" value="Genomic_DNA"/>
</dbReference>
<evidence type="ECO:0000313" key="3">
    <source>
        <dbReference type="Proteomes" id="UP000828390"/>
    </source>
</evidence>
<reference evidence="2" key="1">
    <citation type="journal article" date="2019" name="bioRxiv">
        <title>The Genome of the Zebra Mussel, Dreissena polymorpha: A Resource for Invasive Species Research.</title>
        <authorList>
            <person name="McCartney M.A."/>
            <person name="Auch B."/>
            <person name="Kono T."/>
            <person name="Mallez S."/>
            <person name="Zhang Y."/>
            <person name="Obille A."/>
            <person name="Becker A."/>
            <person name="Abrahante J.E."/>
            <person name="Garbe J."/>
            <person name="Badalamenti J.P."/>
            <person name="Herman A."/>
            <person name="Mangelson H."/>
            <person name="Liachko I."/>
            <person name="Sullivan S."/>
            <person name="Sone E.D."/>
            <person name="Koren S."/>
            <person name="Silverstein K.A.T."/>
            <person name="Beckman K.B."/>
            <person name="Gohl D.M."/>
        </authorList>
    </citation>
    <scope>NUCLEOTIDE SEQUENCE</scope>
    <source>
        <strain evidence="2">Duluth1</strain>
        <tissue evidence="2">Whole animal</tissue>
    </source>
</reference>
<name>A0A9D4RPG0_DREPO</name>
<feature type="domain" description="HAT C-terminal dimerisation" evidence="1">
    <location>
        <begin position="19"/>
        <end position="69"/>
    </location>
</feature>
<dbReference type="PROSITE" id="PS51257">
    <property type="entry name" value="PROKAR_LIPOPROTEIN"/>
    <property type="match status" value="1"/>
</dbReference>
<accession>A0A9D4RPG0</accession>
<protein>
    <recommendedName>
        <fullName evidence="1">HAT C-terminal dimerisation domain-containing protein</fullName>
    </recommendedName>
</protein>
<dbReference type="InterPro" id="IPR012337">
    <property type="entry name" value="RNaseH-like_sf"/>
</dbReference>
<dbReference type="AlphaFoldDB" id="A0A9D4RPG0"/>
<gene>
    <name evidence="2" type="ORF">DPMN_037712</name>
</gene>
<dbReference type="SUPFAM" id="SSF53098">
    <property type="entry name" value="Ribonuclease H-like"/>
    <property type="match status" value="1"/>
</dbReference>
<reference evidence="2" key="2">
    <citation type="submission" date="2020-11" db="EMBL/GenBank/DDBJ databases">
        <authorList>
            <person name="McCartney M.A."/>
            <person name="Auch B."/>
            <person name="Kono T."/>
            <person name="Mallez S."/>
            <person name="Becker A."/>
            <person name="Gohl D.M."/>
            <person name="Silverstein K.A.T."/>
            <person name="Koren S."/>
            <person name="Bechman K.B."/>
            <person name="Herman A."/>
            <person name="Abrahante J.E."/>
            <person name="Garbe J."/>
        </authorList>
    </citation>
    <scope>NUCLEOTIDE SEQUENCE</scope>
    <source>
        <strain evidence="2">Duluth1</strain>
        <tissue evidence="2">Whole animal</tissue>
    </source>
</reference>
<evidence type="ECO:0000313" key="2">
    <source>
        <dbReference type="EMBL" id="KAH3874468.1"/>
    </source>
</evidence>
<sequence>MDVQKRPQTLFGSLYACGSGYPLIQLILTELLTMTATSASCERSFSSLKRIKTYIRSTMGEDRLTALVFSISTGKV</sequence>
<dbReference type="Pfam" id="PF05699">
    <property type="entry name" value="Dimer_Tnp_hAT"/>
    <property type="match status" value="1"/>
</dbReference>
<organism evidence="2 3">
    <name type="scientific">Dreissena polymorpha</name>
    <name type="common">Zebra mussel</name>
    <name type="synonym">Mytilus polymorpha</name>
    <dbReference type="NCBI Taxonomy" id="45954"/>
    <lineage>
        <taxon>Eukaryota</taxon>
        <taxon>Metazoa</taxon>
        <taxon>Spiralia</taxon>
        <taxon>Lophotrochozoa</taxon>
        <taxon>Mollusca</taxon>
        <taxon>Bivalvia</taxon>
        <taxon>Autobranchia</taxon>
        <taxon>Heteroconchia</taxon>
        <taxon>Euheterodonta</taxon>
        <taxon>Imparidentia</taxon>
        <taxon>Neoheterodontei</taxon>
        <taxon>Myida</taxon>
        <taxon>Dreissenoidea</taxon>
        <taxon>Dreissenidae</taxon>
        <taxon>Dreissena</taxon>
    </lineage>
</organism>
<dbReference type="InterPro" id="IPR008906">
    <property type="entry name" value="HATC_C_dom"/>
</dbReference>
<dbReference type="GO" id="GO:0046983">
    <property type="term" value="F:protein dimerization activity"/>
    <property type="evidence" value="ECO:0007669"/>
    <property type="project" value="InterPro"/>
</dbReference>
<comment type="caution">
    <text evidence="2">The sequence shown here is derived from an EMBL/GenBank/DDBJ whole genome shotgun (WGS) entry which is preliminary data.</text>
</comment>
<keyword evidence="3" id="KW-1185">Reference proteome</keyword>
<evidence type="ECO:0000259" key="1">
    <source>
        <dbReference type="Pfam" id="PF05699"/>
    </source>
</evidence>
<dbReference type="Proteomes" id="UP000828390">
    <property type="component" value="Unassembled WGS sequence"/>
</dbReference>